<dbReference type="EMBL" id="JAAAXW010000015">
    <property type="protein sequence ID" value="KAF9549859.1"/>
    <property type="molecule type" value="Genomic_DNA"/>
</dbReference>
<feature type="region of interest" description="Disordered" evidence="2">
    <location>
        <begin position="262"/>
        <end position="346"/>
    </location>
</feature>
<feature type="region of interest" description="Disordered" evidence="2">
    <location>
        <begin position="364"/>
        <end position="512"/>
    </location>
</feature>
<feature type="compositionally biased region" description="Low complexity" evidence="2">
    <location>
        <begin position="385"/>
        <end position="464"/>
    </location>
</feature>
<dbReference type="Pfam" id="PF00782">
    <property type="entry name" value="DSPc"/>
    <property type="match status" value="1"/>
</dbReference>
<feature type="compositionally biased region" description="Low complexity" evidence="2">
    <location>
        <begin position="271"/>
        <end position="281"/>
    </location>
</feature>
<dbReference type="PROSITE" id="PS50056">
    <property type="entry name" value="TYR_PHOSPHATASE_2"/>
    <property type="match status" value="1"/>
</dbReference>
<dbReference type="SUPFAM" id="SSF52799">
    <property type="entry name" value="(Phosphotyrosine protein) phosphatases II"/>
    <property type="match status" value="1"/>
</dbReference>
<feature type="region of interest" description="Disordered" evidence="2">
    <location>
        <begin position="113"/>
        <end position="146"/>
    </location>
</feature>
<evidence type="ECO:0000313" key="6">
    <source>
        <dbReference type="Proteomes" id="UP000723463"/>
    </source>
</evidence>
<feature type="compositionally biased region" description="Low complexity" evidence="2">
    <location>
        <begin position="334"/>
        <end position="346"/>
    </location>
</feature>
<dbReference type="Proteomes" id="UP000723463">
    <property type="component" value="Unassembled WGS sequence"/>
</dbReference>
<dbReference type="EC" id="3.1.3.48" evidence="1"/>
<evidence type="ECO:0000256" key="1">
    <source>
        <dbReference type="ARBA" id="ARBA00013064"/>
    </source>
</evidence>
<feature type="domain" description="Tyrosine specific protein phosphatases" evidence="3">
    <location>
        <begin position="594"/>
        <end position="633"/>
    </location>
</feature>
<sequence length="679" mass="71326">MATFHSLSPSLGSHQSRQAPDLFSIELELELPQDHFLPAQDIQAQVWTNIIHKLNPDGPEVWAPLPMKLSHIIPGKSIAVFAARFQPTGRGEFGLTARWKSHKDMEGWQWAPTEVPITGGGNDKQESNNNVSAGKDDEEGKKKNRDVSVTVRVPRSIDGTSSWTIGPQSVLVYGEHGLRTSGVVGVGGPGLYLGNHAAATRARISGYESVLSLVGDVLDFDEKIPESDKDINKNAWMEQAMAASPPKKFSVLSRSSSVNGLDVSDADGFPQQQTNSDQQGQGLTRRSSVTDFMRNYTPGSNSETSIAGVVDEPVDPPRLTRKSSVTDMMVQAPSSSNTSSKRLSRSSASVSSIASIDEFDAAAPTKPATTAAKANSKSHNKKASHTSAATPPIAPTPAANGATAATATDTTPAATAATNSAPTPPQSKKAQKAAAAAEKAAAAAAAATPPAPTATANPSAALPPVSGNKPKTSTTETTSGTSPTVSSLAVNSSPTPSTTTTAPHPLDSLSSTNSLASSLANHLVASSSSDPPPSSAKVVSSLYGSRQSFDSSLILSSLASDPSMATTINGGVKKLPFTHKIISLAPGAHNRISDAILKEAVEFLQQELEQGKKVLVHCRDGNGRSGSVAVAYIASQLKKQQPWRDGGEIYQQALNEVWKWKCDVYPHKGLRQSIESMQW</sequence>
<comment type="caution">
    <text evidence="5">The sequence shown here is derived from an EMBL/GenBank/DDBJ whole genome shotgun (WGS) entry which is preliminary data.</text>
</comment>
<feature type="compositionally biased region" description="Low complexity" evidence="2">
    <location>
        <begin position="364"/>
        <end position="375"/>
    </location>
</feature>
<feature type="domain" description="Rhodanese" evidence="4">
    <location>
        <begin position="586"/>
        <end position="669"/>
    </location>
</feature>
<feature type="compositionally biased region" description="Low complexity" evidence="2">
    <location>
        <begin position="472"/>
        <end position="512"/>
    </location>
</feature>
<dbReference type="AlphaFoldDB" id="A0A9P6FG60"/>
<proteinExistence type="predicted"/>
<keyword evidence="6" id="KW-1185">Reference proteome</keyword>
<dbReference type="InterPro" id="IPR016130">
    <property type="entry name" value="Tyr_Pase_AS"/>
</dbReference>
<dbReference type="GO" id="GO:0004725">
    <property type="term" value="F:protein tyrosine phosphatase activity"/>
    <property type="evidence" value="ECO:0007669"/>
    <property type="project" value="UniProtKB-EC"/>
</dbReference>
<organism evidence="5 6">
    <name type="scientific">Mortierella hygrophila</name>
    <dbReference type="NCBI Taxonomy" id="979708"/>
    <lineage>
        <taxon>Eukaryota</taxon>
        <taxon>Fungi</taxon>
        <taxon>Fungi incertae sedis</taxon>
        <taxon>Mucoromycota</taxon>
        <taxon>Mortierellomycotina</taxon>
        <taxon>Mortierellomycetes</taxon>
        <taxon>Mortierellales</taxon>
        <taxon>Mortierellaceae</taxon>
        <taxon>Mortierella</taxon>
    </lineage>
</organism>
<dbReference type="InterPro" id="IPR000387">
    <property type="entry name" value="Tyr_Pase_dom"/>
</dbReference>
<accession>A0A9P6FG60</accession>
<dbReference type="Gene3D" id="3.90.190.10">
    <property type="entry name" value="Protein tyrosine phosphatase superfamily"/>
    <property type="match status" value="1"/>
</dbReference>
<protein>
    <recommendedName>
        <fullName evidence="1">protein-tyrosine-phosphatase</fullName>
        <ecNumber evidence="1">3.1.3.48</ecNumber>
    </recommendedName>
</protein>
<dbReference type="PROSITE" id="PS50206">
    <property type="entry name" value="RHODANESE_3"/>
    <property type="match status" value="1"/>
</dbReference>
<evidence type="ECO:0000259" key="3">
    <source>
        <dbReference type="PROSITE" id="PS50056"/>
    </source>
</evidence>
<name>A0A9P6FG60_9FUNG</name>
<evidence type="ECO:0000256" key="2">
    <source>
        <dbReference type="SAM" id="MobiDB-lite"/>
    </source>
</evidence>
<reference evidence="5" key="1">
    <citation type="journal article" date="2020" name="Fungal Divers.">
        <title>Resolving the Mortierellaceae phylogeny through synthesis of multi-gene phylogenetics and phylogenomics.</title>
        <authorList>
            <person name="Vandepol N."/>
            <person name="Liber J."/>
            <person name="Desiro A."/>
            <person name="Na H."/>
            <person name="Kennedy M."/>
            <person name="Barry K."/>
            <person name="Grigoriev I.V."/>
            <person name="Miller A.N."/>
            <person name="O'Donnell K."/>
            <person name="Stajich J.E."/>
            <person name="Bonito G."/>
        </authorList>
    </citation>
    <scope>NUCLEOTIDE SEQUENCE</scope>
    <source>
        <strain evidence="5">NRRL 2591</strain>
    </source>
</reference>
<dbReference type="PROSITE" id="PS00383">
    <property type="entry name" value="TYR_PHOSPHATASE_1"/>
    <property type="match status" value="1"/>
</dbReference>
<dbReference type="InterPro" id="IPR000340">
    <property type="entry name" value="Dual-sp_phosphatase_cat-dom"/>
</dbReference>
<evidence type="ECO:0000313" key="5">
    <source>
        <dbReference type="EMBL" id="KAF9549859.1"/>
    </source>
</evidence>
<dbReference type="CDD" id="cd14498">
    <property type="entry name" value="DSP"/>
    <property type="match status" value="1"/>
</dbReference>
<evidence type="ECO:0000259" key="4">
    <source>
        <dbReference type="PROSITE" id="PS50206"/>
    </source>
</evidence>
<gene>
    <name evidence="5" type="ORF">EC957_002430</name>
</gene>
<dbReference type="InterPro" id="IPR029021">
    <property type="entry name" value="Prot-tyrosine_phosphatase-like"/>
</dbReference>
<dbReference type="InterPro" id="IPR001763">
    <property type="entry name" value="Rhodanese-like_dom"/>
</dbReference>